<evidence type="ECO:0000256" key="7">
    <source>
        <dbReference type="SAM" id="Phobius"/>
    </source>
</evidence>
<keyword evidence="9" id="KW-1185">Reference proteome</keyword>
<dbReference type="EMBL" id="FNGI01000002">
    <property type="protein sequence ID" value="SDL20125.1"/>
    <property type="molecule type" value="Genomic_DNA"/>
</dbReference>
<dbReference type="AlphaFoldDB" id="A0A1G9I500"/>
<dbReference type="InterPro" id="IPR001123">
    <property type="entry name" value="LeuE-type"/>
</dbReference>
<comment type="subcellular location">
    <subcellularLocation>
        <location evidence="1">Cell membrane</location>
        <topology evidence="1">Multi-pass membrane protein</topology>
    </subcellularLocation>
</comment>
<evidence type="ECO:0000256" key="3">
    <source>
        <dbReference type="ARBA" id="ARBA00022475"/>
    </source>
</evidence>
<keyword evidence="4 7" id="KW-0812">Transmembrane</keyword>
<accession>A0A1G9I500</accession>
<protein>
    <submittedName>
        <fullName evidence="8">Threonine/homoserine/homoserine lactone efflux protein</fullName>
    </submittedName>
</protein>
<evidence type="ECO:0000256" key="2">
    <source>
        <dbReference type="ARBA" id="ARBA00007928"/>
    </source>
</evidence>
<dbReference type="PANTHER" id="PTHR30086:SF14">
    <property type="entry name" value="HOMOSERINE_HOMOSERINE LACTONE EFFLUX PROTEIN"/>
    <property type="match status" value="1"/>
</dbReference>
<feature type="transmembrane region" description="Helical" evidence="7">
    <location>
        <begin position="39"/>
        <end position="64"/>
    </location>
</feature>
<comment type="similarity">
    <text evidence="2">Belongs to the Rht family.</text>
</comment>
<feature type="transmembrane region" description="Helical" evidence="7">
    <location>
        <begin position="6"/>
        <end position="27"/>
    </location>
</feature>
<evidence type="ECO:0000256" key="4">
    <source>
        <dbReference type="ARBA" id="ARBA00022692"/>
    </source>
</evidence>
<feature type="transmembrane region" description="Helical" evidence="7">
    <location>
        <begin position="144"/>
        <end position="165"/>
    </location>
</feature>
<evidence type="ECO:0000256" key="5">
    <source>
        <dbReference type="ARBA" id="ARBA00022989"/>
    </source>
</evidence>
<gene>
    <name evidence="8" type="ORF">SAMN05661010_01047</name>
</gene>
<evidence type="ECO:0000256" key="1">
    <source>
        <dbReference type="ARBA" id="ARBA00004651"/>
    </source>
</evidence>
<dbReference type="PIRSF" id="PIRSF006324">
    <property type="entry name" value="LeuE"/>
    <property type="match status" value="1"/>
</dbReference>
<dbReference type="STRING" id="119000.SAMN05661010_01047"/>
<evidence type="ECO:0000256" key="6">
    <source>
        <dbReference type="ARBA" id="ARBA00023136"/>
    </source>
</evidence>
<dbReference type="RefSeq" id="WP_089726246.1">
    <property type="nucleotide sequence ID" value="NZ_FNGI01000002.1"/>
</dbReference>
<dbReference type="GO" id="GO:0042970">
    <property type="term" value="F:homoserine transmembrane transporter activity"/>
    <property type="evidence" value="ECO:0007669"/>
    <property type="project" value="TreeGrafter"/>
</dbReference>
<reference evidence="8 9" key="1">
    <citation type="submission" date="2016-10" db="EMBL/GenBank/DDBJ databases">
        <authorList>
            <person name="de Groot N.N."/>
        </authorList>
    </citation>
    <scope>NUCLEOTIDE SEQUENCE [LARGE SCALE GENOMIC DNA]</scope>
    <source>
        <strain evidence="8 9">DSM 14789</strain>
    </source>
</reference>
<dbReference type="GO" id="GO:0005886">
    <property type="term" value="C:plasma membrane"/>
    <property type="evidence" value="ECO:0007669"/>
    <property type="project" value="UniProtKB-SubCell"/>
</dbReference>
<keyword evidence="5 7" id="KW-1133">Transmembrane helix</keyword>
<feature type="transmembrane region" description="Helical" evidence="7">
    <location>
        <begin position="116"/>
        <end position="138"/>
    </location>
</feature>
<evidence type="ECO:0000313" key="8">
    <source>
        <dbReference type="EMBL" id="SDL20125.1"/>
    </source>
</evidence>
<keyword evidence="3" id="KW-1003">Cell membrane</keyword>
<proteinExistence type="inferred from homology"/>
<keyword evidence="6 7" id="KW-0472">Membrane</keyword>
<feature type="transmembrane region" description="Helical" evidence="7">
    <location>
        <begin position="70"/>
        <end position="88"/>
    </location>
</feature>
<organism evidence="8 9">
    <name type="scientific">Modicisalibacter muralis</name>
    <dbReference type="NCBI Taxonomy" id="119000"/>
    <lineage>
        <taxon>Bacteria</taxon>
        <taxon>Pseudomonadati</taxon>
        <taxon>Pseudomonadota</taxon>
        <taxon>Gammaproteobacteria</taxon>
        <taxon>Oceanospirillales</taxon>
        <taxon>Halomonadaceae</taxon>
        <taxon>Modicisalibacter</taxon>
    </lineage>
</organism>
<dbReference type="Pfam" id="PF01810">
    <property type="entry name" value="LysE"/>
    <property type="match status" value="1"/>
</dbReference>
<dbReference type="PANTHER" id="PTHR30086">
    <property type="entry name" value="ARGININE EXPORTER PROTEIN ARGO"/>
    <property type="match status" value="1"/>
</dbReference>
<evidence type="ECO:0000313" key="9">
    <source>
        <dbReference type="Proteomes" id="UP000198654"/>
    </source>
</evidence>
<dbReference type="Proteomes" id="UP000198654">
    <property type="component" value="Unassembled WGS sequence"/>
</dbReference>
<sequence>MSLTTWLLFVAVAAISILSPGPAFLVAIRNGMSGGVRRVAVSSLGNIIGLLAVAGTAVLGLGVVLKTSEWLFTALKLFGAGYLIYLGVRQWRSRESLAVASASMPKRGRVHVFGEGLLVALGNPKAILFFTALFPQFLDTSVPLWPQFTIMVGTFMALSFCTLVIYGSLARRIAGLFGSARRVLWINRLVGSAFVGLGVSLLRLRQPL</sequence>
<name>A0A1G9I500_9GAMM</name>
<dbReference type="OrthoDB" id="9804822at2"/>
<feature type="transmembrane region" description="Helical" evidence="7">
    <location>
        <begin position="185"/>
        <end position="204"/>
    </location>
</feature>